<feature type="compositionally biased region" description="Polar residues" evidence="1">
    <location>
        <begin position="87"/>
        <end position="96"/>
    </location>
</feature>
<organism evidence="2 3">
    <name type="scientific">Micromonospora profundi</name>
    <dbReference type="NCBI Taxonomy" id="1420889"/>
    <lineage>
        <taxon>Bacteria</taxon>
        <taxon>Bacillati</taxon>
        <taxon>Actinomycetota</taxon>
        <taxon>Actinomycetes</taxon>
        <taxon>Micromonosporales</taxon>
        <taxon>Micromonosporaceae</taxon>
        <taxon>Micromonospora</taxon>
    </lineage>
</organism>
<dbReference type="KEGG" id="mprn:Q3V37_28565"/>
<protein>
    <recommendedName>
        <fullName evidence="4">Histidine kinase</fullName>
    </recommendedName>
</protein>
<keyword evidence="3" id="KW-1185">Reference proteome</keyword>
<feature type="compositionally biased region" description="Basic and acidic residues" evidence="1">
    <location>
        <begin position="155"/>
        <end position="168"/>
    </location>
</feature>
<dbReference type="Gene3D" id="1.10.1220.10">
    <property type="entry name" value="Met repressor-like"/>
    <property type="match status" value="1"/>
</dbReference>
<dbReference type="SUPFAM" id="SSF47598">
    <property type="entry name" value="Ribbon-helix-helix"/>
    <property type="match status" value="1"/>
</dbReference>
<name>A0AAJ6L530_9ACTN</name>
<evidence type="ECO:0000256" key="1">
    <source>
        <dbReference type="SAM" id="MobiDB-lite"/>
    </source>
</evidence>
<dbReference type="InterPro" id="IPR013321">
    <property type="entry name" value="Arc_rbn_hlx_hlx"/>
</dbReference>
<dbReference type="EMBL" id="CP130472">
    <property type="protein sequence ID" value="WLS45268.1"/>
    <property type="molecule type" value="Genomic_DNA"/>
</dbReference>
<feature type="region of interest" description="Disordered" evidence="1">
    <location>
        <begin position="73"/>
        <end position="114"/>
    </location>
</feature>
<dbReference type="GO" id="GO:0006355">
    <property type="term" value="P:regulation of DNA-templated transcription"/>
    <property type="evidence" value="ECO:0007669"/>
    <property type="project" value="InterPro"/>
</dbReference>
<sequence>MDLRPYVENLRNEFAVAAEGVDPDSRVLAERLFTQLEAATHLTLLEALSDAADEITRDLAPGSVHVRLRGRDPDFVVTPANPPTSGPAEQTEQSGPATLPAPVLPPDGDDGGTSRINLRLPDHLKTSVEEAAGRAGLSVNAWLVRAVAAAVGAGDADRRPARRPEPRAGQHFTGWAR</sequence>
<feature type="region of interest" description="Disordered" evidence="1">
    <location>
        <begin position="152"/>
        <end position="177"/>
    </location>
</feature>
<evidence type="ECO:0000313" key="3">
    <source>
        <dbReference type="Proteomes" id="UP001235874"/>
    </source>
</evidence>
<dbReference type="InterPro" id="IPR010985">
    <property type="entry name" value="Ribbon_hlx_hlx"/>
</dbReference>
<accession>A0AAJ6L530</accession>
<evidence type="ECO:0008006" key="4">
    <source>
        <dbReference type="Google" id="ProtNLM"/>
    </source>
</evidence>
<dbReference type="AlphaFoldDB" id="A0AAJ6L530"/>
<reference evidence="2 3" key="1">
    <citation type="submission" date="2023-07" db="EMBL/GenBank/DDBJ databases">
        <title>Micromonospora profundi TRM 95458 converts glycerol to a new osmotic compound.</title>
        <authorList>
            <person name="Lu D."/>
        </authorList>
    </citation>
    <scope>NUCLEOTIDE SEQUENCE [LARGE SCALE GENOMIC DNA]</scope>
    <source>
        <strain evidence="2 3">TRM95458</strain>
    </source>
</reference>
<gene>
    <name evidence="2" type="ORF">Q3V37_28565</name>
</gene>
<proteinExistence type="predicted"/>
<dbReference type="RefSeq" id="WP_306272246.1">
    <property type="nucleotide sequence ID" value="NZ_CP130472.1"/>
</dbReference>
<evidence type="ECO:0000313" key="2">
    <source>
        <dbReference type="EMBL" id="WLS45268.1"/>
    </source>
</evidence>
<dbReference type="Proteomes" id="UP001235874">
    <property type="component" value="Chromosome"/>
</dbReference>